<dbReference type="AlphaFoldDB" id="A0A8C3XJW0"/>
<keyword evidence="1" id="KW-0539">Nucleus</keyword>
<dbReference type="InterPro" id="IPR038269">
    <property type="entry name" value="SCAN_sf"/>
</dbReference>
<dbReference type="Pfam" id="PF02023">
    <property type="entry name" value="SCAN"/>
    <property type="match status" value="1"/>
</dbReference>
<dbReference type="Proteomes" id="UP000694403">
    <property type="component" value="Unplaced"/>
</dbReference>
<protein>
    <recommendedName>
        <fullName evidence="2">SCAN box domain-containing protein</fullName>
    </recommendedName>
</protein>
<dbReference type="SMART" id="SM00431">
    <property type="entry name" value="SCAN"/>
    <property type="match status" value="1"/>
</dbReference>
<dbReference type="PANTHER" id="PTHR45935">
    <property type="entry name" value="PROTEIN ZBED8-RELATED"/>
    <property type="match status" value="1"/>
</dbReference>
<dbReference type="Ensembl" id="ENSCSRT00000004879.1">
    <property type="protein sequence ID" value="ENSCSRP00000004728.1"/>
    <property type="gene ID" value="ENSCSRG00000003565.1"/>
</dbReference>
<evidence type="ECO:0000313" key="4">
    <source>
        <dbReference type="Proteomes" id="UP000694403"/>
    </source>
</evidence>
<dbReference type="InterPro" id="IPR003309">
    <property type="entry name" value="SCAN_dom"/>
</dbReference>
<dbReference type="Gene3D" id="1.10.4020.10">
    <property type="entry name" value="DNA breaking-rejoining enzymes"/>
    <property type="match status" value="1"/>
</dbReference>
<sequence length="135" mass="15480">MPDQDGVKAATLDQTGMSLGMYRQRFRQEQYPLGARPRVVAQKLGDYCWHWLEPEKHTGAQVDEVVVLEEWVKRHRPTSLSEATTLLEDYLFEITRSPGTQNILIYVCIFLHFSQNPLFILSSALSDVYCEGSQS</sequence>
<organism evidence="3 4">
    <name type="scientific">Chelydra serpentina</name>
    <name type="common">Snapping turtle</name>
    <name type="synonym">Testudo serpentina</name>
    <dbReference type="NCBI Taxonomy" id="8475"/>
    <lineage>
        <taxon>Eukaryota</taxon>
        <taxon>Metazoa</taxon>
        <taxon>Chordata</taxon>
        <taxon>Craniata</taxon>
        <taxon>Vertebrata</taxon>
        <taxon>Euteleostomi</taxon>
        <taxon>Archelosauria</taxon>
        <taxon>Testudinata</taxon>
        <taxon>Testudines</taxon>
        <taxon>Cryptodira</taxon>
        <taxon>Durocryptodira</taxon>
        <taxon>Americhelydia</taxon>
        <taxon>Chelydroidea</taxon>
        <taxon>Chelydridae</taxon>
        <taxon>Chelydra</taxon>
    </lineage>
</organism>
<dbReference type="SUPFAM" id="SSF47353">
    <property type="entry name" value="Retrovirus capsid dimerization domain-like"/>
    <property type="match status" value="1"/>
</dbReference>
<proteinExistence type="predicted"/>
<reference evidence="3" key="2">
    <citation type="submission" date="2025-09" db="UniProtKB">
        <authorList>
            <consortium name="Ensembl"/>
        </authorList>
    </citation>
    <scope>IDENTIFICATION</scope>
</reference>
<evidence type="ECO:0000256" key="1">
    <source>
        <dbReference type="ARBA" id="ARBA00023242"/>
    </source>
</evidence>
<evidence type="ECO:0000313" key="3">
    <source>
        <dbReference type="Ensembl" id="ENSCSRP00000004728.1"/>
    </source>
</evidence>
<feature type="domain" description="SCAN box" evidence="2">
    <location>
        <begin position="23"/>
        <end position="89"/>
    </location>
</feature>
<dbReference type="PROSITE" id="PS50804">
    <property type="entry name" value="SCAN_BOX"/>
    <property type="match status" value="1"/>
</dbReference>
<evidence type="ECO:0000259" key="2">
    <source>
        <dbReference type="PROSITE" id="PS50804"/>
    </source>
</evidence>
<dbReference type="InterPro" id="IPR050916">
    <property type="entry name" value="SCAN-C2H2_zinc_finger"/>
</dbReference>
<accession>A0A8C3XJW0</accession>
<reference evidence="3" key="1">
    <citation type="submission" date="2025-08" db="UniProtKB">
        <authorList>
            <consortium name="Ensembl"/>
        </authorList>
    </citation>
    <scope>IDENTIFICATION</scope>
</reference>
<dbReference type="PANTHER" id="PTHR45935:SF15">
    <property type="entry name" value="SCAN BOX DOMAIN-CONTAINING PROTEIN"/>
    <property type="match status" value="1"/>
</dbReference>
<keyword evidence="4" id="KW-1185">Reference proteome</keyword>
<name>A0A8C3XJW0_CHESE</name>